<evidence type="ECO:0000256" key="6">
    <source>
        <dbReference type="ARBA" id="ARBA00045690"/>
    </source>
</evidence>
<evidence type="ECO:0000256" key="4">
    <source>
        <dbReference type="ARBA" id="ARBA00022676"/>
    </source>
</evidence>
<dbReference type="PANTHER" id="PTHR12203:SF35">
    <property type="entry name" value="PROTEIN O-GLUCOSYLTRANSFERASE 1"/>
    <property type="match status" value="1"/>
</dbReference>
<reference evidence="10" key="1">
    <citation type="submission" date="2025-08" db="UniProtKB">
        <authorList>
            <consortium name="RefSeq"/>
        </authorList>
    </citation>
    <scope>IDENTIFICATION</scope>
</reference>
<feature type="chain" id="PRO_5046489491" evidence="7">
    <location>
        <begin position="24"/>
        <end position="399"/>
    </location>
</feature>
<sequence length="399" mass="45886">MTLPKRCLLVGALLLFCLPNAWSVSQDKCTAIAQFSNSNISYDFVPQIIKALAVYQPCDPGGSKCLCHAQTIRKDLEPYVGKGITPEMMAQSKRLGTFYQVIRGRIYRQKNCSNPKRCTDVDDLLLDIAGDLPDLEMVLNVLDWPQVHFLSGLSGPVFSYSTTDSHLDIMYPAWSFWTTTGPILQHYPHGLGRWDWMRQLLAARADKISWDAKQAKGFFRGSRSSPERDNLVRLSRRCPDLVDAQYTAGHPIEANPAEEVFLVEHCQYKYLFNFRGVAASFRLRHILLCRSLVLHVGDQWQEFFYNQLKPWVHYVPVASDADVEQLAELVLYLREHDDLAGEIAERGHQFVWLHLRMEDVQCYWSKLLREYAKLLTYKVHLKTGLIEVSNKRAVQLYRG</sequence>
<dbReference type="GO" id="GO:0005788">
    <property type="term" value="C:endoplasmic reticulum lumen"/>
    <property type="evidence" value="ECO:0007669"/>
    <property type="project" value="UniProtKB-SubCell"/>
</dbReference>
<evidence type="ECO:0000256" key="5">
    <source>
        <dbReference type="ARBA" id="ARBA00022679"/>
    </source>
</evidence>
<keyword evidence="4" id="KW-0328">Glycosyltransferase</keyword>
<dbReference type="Proteomes" id="UP001652628">
    <property type="component" value="Chromosome 3"/>
</dbReference>
<evidence type="ECO:0000256" key="1">
    <source>
        <dbReference type="ARBA" id="ARBA00004319"/>
    </source>
</evidence>
<evidence type="ECO:0000313" key="9">
    <source>
        <dbReference type="Proteomes" id="UP001652628"/>
    </source>
</evidence>
<comment type="function">
    <text evidence="6">Protein O-glucosyltransferase. Catalyzes the reaction that attaches glucose through an O-glycosidic linkage to a conserved serine residue found in the consensus sequence C-X-S-X-[PA]-C in epidermal growth factor-like repeats. Regulates Notch signaling by glucosylating Notch in the ER, glucosylation is required for the correct folding and cleavage of Notch.</text>
</comment>
<dbReference type="InterPro" id="IPR006598">
    <property type="entry name" value="CAP10"/>
</dbReference>
<name>A0AB39YZH4_DROSZ</name>
<evidence type="ECO:0000259" key="8">
    <source>
        <dbReference type="SMART" id="SM00672"/>
    </source>
</evidence>
<proteinExistence type="inferred from homology"/>
<evidence type="ECO:0000256" key="3">
    <source>
        <dbReference type="ARBA" id="ARBA00010118"/>
    </source>
</evidence>
<dbReference type="GO" id="GO:0035252">
    <property type="term" value="F:UDP-xylosyltransferase activity"/>
    <property type="evidence" value="ECO:0007669"/>
    <property type="project" value="TreeGrafter"/>
</dbReference>
<accession>A0AB39YZH4</accession>
<feature type="signal peptide" evidence="7">
    <location>
        <begin position="1"/>
        <end position="23"/>
    </location>
</feature>
<evidence type="ECO:0000256" key="2">
    <source>
        <dbReference type="ARBA" id="ARBA00004922"/>
    </source>
</evidence>
<dbReference type="GO" id="GO:0006493">
    <property type="term" value="P:protein O-linked glycosylation"/>
    <property type="evidence" value="ECO:0007669"/>
    <property type="project" value="TreeGrafter"/>
</dbReference>
<comment type="pathway">
    <text evidence="2">Protein modification; protein glycosylation.</text>
</comment>
<gene>
    <name evidence="10" type="primary">LOC108005967</name>
</gene>
<dbReference type="PANTHER" id="PTHR12203">
    <property type="entry name" value="KDEL LYS-ASP-GLU-LEU CONTAINING - RELATED"/>
    <property type="match status" value="1"/>
</dbReference>
<keyword evidence="5" id="KW-0808">Transferase</keyword>
<comment type="similarity">
    <text evidence="3">Belongs to the glycosyltransferase 90 family.</text>
</comment>
<dbReference type="InterPro" id="IPR051091">
    <property type="entry name" value="O-Glucosyltr/Glycosyltrsf_90"/>
</dbReference>
<keyword evidence="9" id="KW-1185">Reference proteome</keyword>
<organism evidence="9 10">
    <name type="scientific">Drosophila suzukii</name>
    <name type="common">Spotted-wing drosophila fruit fly</name>
    <dbReference type="NCBI Taxonomy" id="28584"/>
    <lineage>
        <taxon>Eukaryota</taxon>
        <taxon>Metazoa</taxon>
        <taxon>Ecdysozoa</taxon>
        <taxon>Arthropoda</taxon>
        <taxon>Hexapoda</taxon>
        <taxon>Insecta</taxon>
        <taxon>Pterygota</taxon>
        <taxon>Neoptera</taxon>
        <taxon>Endopterygota</taxon>
        <taxon>Diptera</taxon>
        <taxon>Brachycera</taxon>
        <taxon>Muscomorpha</taxon>
        <taxon>Ephydroidea</taxon>
        <taxon>Drosophilidae</taxon>
        <taxon>Drosophila</taxon>
        <taxon>Sophophora</taxon>
    </lineage>
</organism>
<evidence type="ECO:0000256" key="7">
    <source>
        <dbReference type="SAM" id="SignalP"/>
    </source>
</evidence>
<dbReference type="Pfam" id="PF05686">
    <property type="entry name" value="Glyco_transf_90"/>
    <property type="match status" value="1"/>
</dbReference>
<comment type="subcellular location">
    <subcellularLocation>
        <location evidence="1">Endoplasmic reticulum lumen</location>
    </subcellularLocation>
</comment>
<dbReference type="GO" id="GO:0045747">
    <property type="term" value="P:positive regulation of Notch signaling pathway"/>
    <property type="evidence" value="ECO:0007669"/>
    <property type="project" value="TreeGrafter"/>
</dbReference>
<dbReference type="GeneID" id="108005967"/>
<protein>
    <submittedName>
        <fullName evidence="10">O-glucosyltransferase rumi</fullName>
    </submittedName>
</protein>
<keyword evidence="7" id="KW-0732">Signal</keyword>
<dbReference type="AlphaFoldDB" id="A0AB39YZH4"/>
<feature type="domain" description="Glycosyl transferase CAP10" evidence="8">
    <location>
        <begin position="131"/>
        <end position="378"/>
    </location>
</feature>
<evidence type="ECO:0000313" key="10">
    <source>
        <dbReference type="RefSeq" id="XP_016924890.4"/>
    </source>
</evidence>
<dbReference type="RefSeq" id="XP_016924890.4">
    <property type="nucleotide sequence ID" value="XM_017069401.4"/>
</dbReference>
<dbReference type="GO" id="GO:0035251">
    <property type="term" value="F:UDP-glucosyltransferase activity"/>
    <property type="evidence" value="ECO:0007669"/>
    <property type="project" value="TreeGrafter"/>
</dbReference>
<dbReference type="SMART" id="SM00672">
    <property type="entry name" value="CAP10"/>
    <property type="match status" value="1"/>
</dbReference>